<proteinExistence type="predicted"/>
<evidence type="ECO:0000313" key="1">
    <source>
        <dbReference type="EMBL" id="OIQ77782.1"/>
    </source>
</evidence>
<gene>
    <name evidence="1" type="ORF">GALL_405190</name>
</gene>
<name>A0A1J5Q255_9ZZZZ</name>
<dbReference type="EMBL" id="MLJW01001536">
    <property type="protein sequence ID" value="OIQ77782.1"/>
    <property type="molecule type" value="Genomic_DNA"/>
</dbReference>
<reference evidence="1" key="1">
    <citation type="submission" date="2016-10" db="EMBL/GenBank/DDBJ databases">
        <title>Sequence of Gallionella enrichment culture.</title>
        <authorList>
            <person name="Poehlein A."/>
            <person name="Muehling M."/>
            <person name="Daniel R."/>
        </authorList>
    </citation>
    <scope>NUCLEOTIDE SEQUENCE</scope>
</reference>
<dbReference type="AlphaFoldDB" id="A0A1J5Q255"/>
<organism evidence="1">
    <name type="scientific">mine drainage metagenome</name>
    <dbReference type="NCBI Taxonomy" id="410659"/>
    <lineage>
        <taxon>unclassified sequences</taxon>
        <taxon>metagenomes</taxon>
        <taxon>ecological metagenomes</taxon>
    </lineage>
</organism>
<sequence length="76" mass="8508">MDPALDWWGPFWTPITPKAGFLFHADQQLMERSAFSALFEFGGNLRNMPAQGNMNGAIENAAQFAQAVYRRLAGEM</sequence>
<accession>A0A1J5Q255</accession>
<protein>
    <submittedName>
        <fullName evidence="1">Uncharacterized protein</fullName>
    </submittedName>
</protein>
<comment type="caution">
    <text evidence="1">The sequence shown here is derived from an EMBL/GenBank/DDBJ whole genome shotgun (WGS) entry which is preliminary data.</text>
</comment>